<sequence>MMTSAVTSAISRKLQCKPAVGKIALQLISAGKIALQLISAGNSKEQCTSWFDCKMF</sequence>
<protein>
    <submittedName>
        <fullName evidence="1">Myb-like protein A</fullName>
    </submittedName>
</protein>
<proteinExistence type="predicted"/>
<keyword evidence="2" id="KW-1185">Reference proteome</keyword>
<dbReference type="EMBL" id="KV007840">
    <property type="protein sequence ID" value="KZV30775.1"/>
    <property type="molecule type" value="Genomic_DNA"/>
</dbReference>
<gene>
    <name evidence="1" type="ORF">F511_33405</name>
</gene>
<dbReference type="Proteomes" id="UP000250235">
    <property type="component" value="Unassembled WGS sequence"/>
</dbReference>
<accession>A0A2Z7B9N1</accession>
<organism evidence="1 2">
    <name type="scientific">Dorcoceras hygrometricum</name>
    <dbReference type="NCBI Taxonomy" id="472368"/>
    <lineage>
        <taxon>Eukaryota</taxon>
        <taxon>Viridiplantae</taxon>
        <taxon>Streptophyta</taxon>
        <taxon>Embryophyta</taxon>
        <taxon>Tracheophyta</taxon>
        <taxon>Spermatophyta</taxon>
        <taxon>Magnoliopsida</taxon>
        <taxon>eudicotyledons</taxon>
        <taxon>Gunneridae</taxon>
        <taxon>Pentapetalae</taxon>
        <taxon>asterids</taxon>
        <taxon>lamiids</taxon>
        <taxon>Lamiales</taxon>
        <taxon>Gesneriaceae</taxon>
        <taxon>Didymocarpoideae</taxon>
        <taxon>Trichosporeae</taxon>
        <taxon>Loxocarpinae</taxon>
        <taxon>Dorcoceras</taxon>
    </lineage>
</organism>
<reference evidence="1 2" key="1">
    <citation type="journal article" date="2015" name="Proc. Natl. Acad. Sci. U.S.A.">
        <title>The resurrection genome of Boea hygrometrica: A blueprint for survival of dehydration.</title>
        <authorList>
            <person name="Xiao L."/>
            <person name="Yang G."/>
            <person name="Zhang L."/>
            <person name="Yang X."/>
            <person name="Zhao S."/>
            <person name="Ji Z."/>
            <person name="Zhou Q."/>
            <person name="Hu M."/>
            <person name="Wang Y."/>
            <person name="Chen M."/>
            <person name="Xu Y."/>
            <person name="Jin H."/>
            <person name="Xiao X."/>
            <person name="Hu G."/>
            <person name="Bao F."/>
            <person name="Hu Y."/>
            <person name="Wan P."/>
            <person name="Li L."/>
            <person name="Deng X."/>
            <person name="Kuang T."/>
            <person name="Xiang C."/>
            <person name="Zhu J.K."/>
            <person name="Oliver M.J."/>
            <person name="He Y."/>
        </authorList>
    </citation>
    <scope>NUCLEOTIDE SEQUENCE [LARGE SCALE GENOMIC DNA]</scope>
    <source>
        <strain evidence="2">cv. XS01</strain>
    </source>
</reference>
<dbReference type="AlphaFoldDB" id="A0A2Z7B9N1"/>
<evidence type="ECO:0000313" key="2">
    <source>
        <dbReference type="Proteomes" id="UP000250235"/>
    </source>
</evidence>
<name>A0A2Z7B9N1_9LAMI</name>
<evidence type="ECO:0000313" key="1">
    <source>
        <dbReference type="EMBL" id="KZV30775.1"/>
    </source>
</evidence>